<gene>
    <name evidence="2" type="ORF">ZIOFF_064760</name>
</gene>
<evidence type="ECO:0000313" key="2">
    <source>
        <dbReference type="EMBL" id="KAG6475532.1"/>
    </source>
</evidence>
<dbReference type="SMART" id="SM01191">
    <property type="entry name" value="ENT"/>
    <property type="match status" value="1"/>
</dbReference>
<dbReference type="AlphaFoldDB" id="A0A8J5KGL4"/>
<dbReference type="PROSITE" id="PS51138">
    <property type="entry name" value="ENT"/>
    <property type="match status" value="1"/>
</dbReference>
<dbReference type="InterPro" id="IPR008395">
    <property type="entry name" value="Agenet-like_dom"/>
</dbReference>
<dbReference type="Proteomes" id="UP000734854">
    <property type="component" value="Unassembled WGS sequence"/>
</dbReference>
<dbReference type="EMBL" id="JACMSC010000018">
    <property type="protein sequence ID" value="KAG6475532.1"/>
    <property type="molecule type" value="Genomic_DNA"/>
</dbReference>
<dbReference type="InterPro" id="IPR014002">
    <property type="entry name" value="Agenet_dom_plant"/>
</dbReference>
<proteinExistence type="predicted"/>
<dbReference type="PANTHER" id="PTHR31917">
    <property type="entry name" value="AGENET DOMAIN-CONTAINING PROTEIN-RELATED"/>
    <property type="match status" value="1"/>
</dbReference>
<evidence type="ECO:0000313" key="3">
    <source>
        <dbReference type="Proteomes" id="UP000734854"/>
    </source>
</evidence>
<comment type="caution">
    <text evidence="2">The sequence shown here is derived from an EMBL/GenBank/DDBJ whole genome shotgun (WGS) entry which is preliminary data.</text>
</comment>
<reference evidence="2 3" key="1">
    <citation type="submission" date="2020-08" db="EMBL/GenBank/DDBJ databases">
        <title>Plant Genome Project.</title>
        <authorList>
            <person name="Zhang R.-G."/>
        </authorList>
    </citation>
    <scope>NUCLEOTIDE SEQUENCE [LARGE SCALE GENOMIC DNA]</scope>
    <source>
        <tissue evidence="2">Rhizome</tissue>
    </source>
</reference>
<feature type="domain" description="ENT" evidence="1">
    <location>
        <begin position="328"/>
        <end position="385"/>
    </location>
</feature>
<dbReference type="InterPro" id="IPR005491">
    <property type="entry name" value="ENT_dom"/>
</dbReference>
<dbReference type="PANTHER" id="PTHR31917:SF59">
    <property type="entry name" value="ENT DOMAIN-CONTAINING PROTEIN"/>
    <property type="match status" value="1"/>
</dbReference>
<dbReference type="Pfam" id="PF05641">
    <property type="entry name" value="Agenet"/>
    <property type="match status" value="1"/>
</dbReference>
<sequence>MDFKEGDRVEVCQRKGEQFGSWFTAKVSSVDGDFCTVKYELFLTFDGKPVVETVNKEDIRSCVPVALSSCKDRWIARDIVEVFDAFSWRVGKIVKILKGDRVVIKLFGSIQLRQYSVSDLRVPQVWQKNQLNLADKANRKKEVTCDYTPFEFNSARKQDFGTNRGIVKQDTSCLRVKHKRVGGNSIRNLKRNLDSYCRFSSADLSRITDKKQKWSRRVLPKVVDGLSFSKDMISGHFRHVFSRGTIARNAMGGRSEDVMNSLSIPLMVSEEEDDECSVASCSSGKEALAHSHQNGHLKGNKFTSRDDAMSSCSLKRMKEFQSEYRDGLAANVHELELHAYRSTVQAFHALGPLSWEQESLLTNLRLSLNISNEEHLLHLRHLLSA</sequence>
<dbReference type="OrthoDB" id="663550at2759"/>
<evidence type="ECO:0000259" key="1">
    <source>
        <dbReference type="PROSITE" id="PS51138"/>
    </source>
</evidence>
<name>A0A8J5KGL4_ZINOF</name>
<keyword evidence="3" id="KW-1185">Reference proteome</keyword>
<dbReference type="SMART" id="SM00743">
    <property type="entry name" value="Agenet"/>
    <property type="match status" value="2"/>
</dbReference>
<accession>A0A8J5KGL4</accession>
<organism evidence="2 3">
    <name type="scientific">Zingiber officinale</name>
    <name type="common">Ginger</name>
    <name type="synonym">Amomum zingiber</name>
    <dbReference type="NCBI Taxonomy" id="94328"/>
    <lineage>
        <taxon>Eukaryota</taxon>
        <taxon>Viridiplantae</taxon>
        <taxon>Streptophyta</taxon>
        <taxon>Embryophyta</taxon>
        <taxon>Tracheophyta</taxon>
        <taxon>Spermatophyta</taxon>
        <taxon>Magnoliopsida</taxon>
        <taxon>Liliopsida</taxon>
        <taxon>Zingiberales</taxon>
        <taxon>Zingiberaceae</taxon>
        <taxon>Zingiber</taxon>
    </lineage>
</organism>
<protein>
    <recommendedName>
        <fullName evidence="1">ENT domain-containing protein</fullName>
    </recommendedName>
</protein>
<dbReference type="Pfam" id="PF03735">
    <property type="entry name" value="ENT"/>
    <property type="match status" value="1"/>
</dbReference>